<organism evidence="12 13">
    <name type="scientific">Shinella pollutisoli</name>
    <dbReference type="NCBI Taxonomy" id="2250594"/>
    <lineage>
        <taxon>Bacteria</taxon>
        <taxon>Pseudomonadati</taxon>
        <taxon>Pseudomonadota</taxon>
        <taxon>Alphaproteobacteria</taxon>
        <taxon>Hyphomicrobiales</taxon>
        <taxon>Rhizobiaceae</taxon>
        <taxon>Shinella</taxon>
    </lineage>
</organism>
<evidence type="ECO:0000256" key="3">
    <source>
        <dbReference type="ARBA" id="ARBA00022448"/>
    </source>
</evidence>
<evidence type="ECO:0000256" key="7">
    <source>
        <dbReference type="ARBA" id="ARBA00022927"/>
    </source>
</evidence>
<evidence type="ECO:0000256" key="4">
    <source>
        <dbReference type="ARBA" id="ARBA00022475"/>
    </source>
</evidence>
<dbReference type="PANTHER" id="PTHR33446:SF2">
    <property type="entry name" value="PROTEIN TONB"/>
    <property type="match status" value="1"/>
</dbReference>
<keyword evidence="9" id="KW-0472">Membrane</keyword>
<dbReference type="Pfam" id="PF03544">
    <property type="entry name" value="TonB_C"/>
    <property type="match status" value="1"/>
</dbReference>
<keyword evidence="8" id="KW-1133">Transmembrane helix</keyword>
<keyword evidence="4" id="KW-1003">Cell membrane</keyword>
<dbReference type="PROSITE" id="PS52015">
    <property type="entry name" value="TONB_CTD"/>
    <property type="match status" value="1"/>
</dbReference>
<evidence type="ECO:0000256" key="6">
    <source>
        <dbReference type="ARBA" id="ARBA00022692"/>
    </source>
</evidence>
<comment type="caution">
    <text evidence="12">The sequence shown here is derived from an EMBL/GenBank/DDBJ whole genome shotgun (WGS) entry which is preliminary data.</text>
</comment>
<dbReference type="Proteomes" id="UP001595377">
    <property type="component" value="Unassembled WGS sequence"/>
</dbReference>
<gene>
    <name evidence="12" type="ORF">ACFOHH_19970</name>
</gene>
<name>A0ABV7DM79_9HYPH</name>
<feature type="compositionally biased region" description="Polar residues" evidence="10">
    <location>
        <begin position="209"/>
        <end position="220"/>
    </location>
</feature>
<comment type="similarity">
    <text evidence="2">Belongs to the TonB family.</text>
</comment>
<dbReference type="InterPro" id="IPR006260">
    <property type="entry name" value="TonB/TolA_C"/>
</dbReference>
<reference evidence="13" key="1">
    <citation type="journal article" date="2019" name="Int. J. Syst. Evol. Microbiol.">
        <title>The Global Catalogue of Microorganisms (GCM) 10K type strain sequencing project: providing services to taxonomists for standard genome sequencing and annotation.</title>
        <authorList>
            <consortium name="The Broad Institute Genomics Platform"/>
            <consortium name="The Broad Institute Genome Sequencing Center for Infectious Disease"/>
            <person name="Wu L."/>
            <person name="Ma J."/>
        </authorList>
    </citation>
    <scope>NUCLEOTIDE SEQUENCE [LARGE SCALE GENOMIC DNA]</scope>
    <source>
        <strain evidence="13">KCTC 52677</strain>
    </source>
</reference>
<feature type="region of interest" description="Disordered" evidence="10">
    <location>
        <begin position="153"/>
        <end position="241"/>
    </location>
</feature>
<accession>A0ABV7DM79</accession>
<dbReference type="Gene3D" id="3.30.1150.10">
    <property type="match status" value="1"/>
</dbReference>
<dbReference type="InterPro" id="IPR037682">
    <property type="entry name" value="TonB_C"/>
</dbReference>
<keyword evidence="6" id="KW-0812">Transmembrane</keyword>
<feature type="compositionally biased region" description="Basic residues" evidence="10">
    <location>
        <begin position="227"/>
        <end position="238"/>
    </location>
</feature>
<evidence type="ECO:0000259" key="11">
    <source>
        <dbReference type="PROSITE" id="PS52015"/>
    </source>
</evidence>
<evidence type="ECO:0000256" key="8">
    <source>
        <dbReference type="ARBA" id="ARBA00022989"/>
    </source>
</evidence>
<feature type="compositionally biased region" description="Basic and acidic residues" evidence="10">
    <location>
        <begin position="153"/>
        <end position="167"/>
    </location>
</feature>
<evidence type="ECO:0000256" key="10">
    <source>
        <dbReference type="SAM" id="MobiDB-lite"/>
    </source>
</evidence>
<keyword evidence="13" id="KW-1185">Reference proteome</keyword>
<evidence type="ECO:0000256" key="5">
    <source>
        <dbReference type="ARBA" id="ARBA00022519"/>
    </source>
</evidence>
<feature type="domain" description="TonB C-terminal" evidence="11">
    <location>
        <begin position="218"/>
        <end position="307"/>
    </location>
</feature>
<dbReference type="SUPFAM" id="SSF74653">
    <property type="entry name" value="TolA/TonB C-terminal domain"/>
    <property type="match status" value="1"/>
</dbReference>
<keyword evidence="5" id="KW-0997">Cell inner membrane</keyword>
<dbReference type="PANTHER" id="PTHR33446">
    <property type="entry name" value="PROTEIN TONB-RELATED"/>
    <property type="match status" value="1"/>
</dbReference>
<dbReference type="InterPro" id="IPR051045">
    <property type="entry name" value="TonB-dependent_transducer"/>
</dbReference>
<keyword evidence="3" id="KW-0813">Transport</keyword>
<evidence type="ECO:0000256" key="1">
    <source>
        <dbReference type="ARBA" id="ARBA00004383"/>
    </source>
</evidence>
<keyword evidence="7" id="KW-0653">Protein transport</keyword>
<protein>
    <submittedName>
        <fullName evidence="12">TonB family protein</fullName>
    </submittedName>
</protein>
<evidence type="ECO:0000256" key="2">
    <source>
        <dbReference type="ARBA" id="ARBA00006555"/>
    </source>
</evidence>
<evidence type="ECO:0000313" key="12">
    <source>
        <dbReference type="EMBL" id="MFC3075397.1"/>
    </source>
</evidence>
<dbReference type="EMBL" id="JBHRSP010000034">
    <property type="protein sequence ID" value="MFC3075397.1"/>
    <property type="molecule type" value="Genomic_DNA"/>
</dbReference>
<dbReference type="NCBIfam" id="TIGR01352">
    <property type="entry name" value="tonB_Cterm"/>
    <property type="match status" value="1"/>
</dbReference>
<evidence type="ECO:0000256" key="9">
    <source>
        <dbReference type="ARBA" id="ARBA00023136"/>
    </source>
</evidence>
<comment type="subcellular location">
    <subcellularLocation>
        <location evidence="1">Cell inner membrane</location>
        <topology evidence="1">Single-pass membrane protein</topology>
        <orientation evidence="1">Periplasmic side</orientation>
    </subcellularLocation>
</comment>
<proteinExistence type="inferred from homology"/>
<evidence type="ECO:0000313" key="13">
    <source>
        <dbReference type="Proteomes" id="UP001595377"/>
    </source>
</evidence>
<sequence length="307" mass="31949">MTGDVMAGSKWLWGGAVVISLLAHAGAAAILTMSPPPQEDEALIAGGVVAEVAMLGNSAFEAVEAGNPEDTITPEVVEPDVTQPTPQEVAEIRPDEVEPEPVETVTPTDVEPLVSEPVEEVVVPSAEVEIAAIPIPEIKPEIMPEEEIKPVPEVKKEEPVKKAEKPEPKKKKKPVRKAGEKGQSKQTASRGQVDGSADVKTASLGGQKKGNSSTAGNAAVSNYPGKVRNKINRAKRRVSGGGRGSVVVSFVVGAGGDASGIRVARSSGQPELDKAALDSVRRAAPFAKIPEGAGRSSWAFSVPIVFN</sequence>